<accession>A0A8S5RQT9</accession>
<organism evidence="2">
    <name type="scientific">virus sp. ctQ5V6</name>
    <dbReference type="NCBI Taxonomy" id="2825815"/>
    <lineage>
        <taxon>Viruses</taxon>
    </lineage>
</organism>
<feature type="coiled-coil region" evidence="1">
    <location>
        <begin position="27"/>
        <end position="61"/>
    </location>
</feature>
<dbReference type="EMBL" id="BK059134">
    <property type="protein sequence ID" value="DAE33453.1"/>
    <property type="molecule type" value="Genomic_DNA"/>
</dbReference>
<reference evidence="2" key="1">
    <citation type="journal article" date="2021" name="Proc. Natl. Acad. Sci. U.S.A.">
        <title>A Catalog of Tens of Thousands of Viruses from Human Metagenomes Reveals Hidden Associations with Chronic Diseases.</title>
        <authorList>
            <person name="Tisza M.J."/>
            <person name="Buck C.B."/>
        </authorList>
    </citation>
    <scope>NUCLEOTIDE SEQUENCE</scope>
    <source>
        <strain evidence="2">CtQ5V6</strain>
    </source>
</reference>
<protein>
    <submittedName>
        <fullName evidence="2">Uncharacterized protein</fullName>
    </submittedName>
</protein>
<evidence type="ECO:0000313" key="2">
    <source>
        <dbReference type="EMBL" id="DAE33453.1"/>
    </source>
</evidence>
<proteinExistence type="predicted"/>
<sequence length="69" mass="8378">MTRIELCRMCNEYSIHSRCEYRKTCKLQKVLTDNAKLRADNKKLKEENKELKDKVTSYEWKEFPDMMGK</sequence>
<keyword evidence="1" id="KW-0175">Coiled coil</keyword>
<evidence type="ECO:0000256" key="1">
    <source>
        <dbReference type="SAM" id="Coils"/>
    </source>
</evidence>
<name>A0A8S5RQT9_9VIRU</name>